<protein>
    <submittedName>
        <fullName evidence="2">Uncharacterized protein</fullName>
    </submittedName>
</protein>
<evidence type="ECO:0000256" key="1">
    <source>
        <dbReference type="SAM" id="MobiDB-lite"/>
    </source>
</evidence>
<organism evidence="2">
    <name type="scientific">CrAss-like virus sp. ctcfK29</name>
    <dbReference type="NCBI Taxonomy" id="2826827"/>
    <lineage>
        <taxon>Viruses</taxon>
        <taxon>Duplodnaviria</taxon>
        <taxon>Heunggongvirae</taxon>
        <taxon>Uroviricota</taxon>
        <taxon>Caudoviricetes</taxon>
        <taxon>Crassvirales</taxon>
    </lineage>
</organism>
<feature type="region of interest" description="Disordered" evidence="1">
    <location>
        <begin position="93"/>
        <end position="113"/>
    </location>
</feature>
<dbReference type="Pfam" id="PF24228">
    <property type="entry name" value="CrAss_Ring_1"/>
    <property type="match status" value="1"/>
</dbReference>
<accession>A0A8S5MJW5</accession>
<dbReference type="InterPro" id="IPR057118">
    <property type="entry name" value="R1-like"/>
</dbReference>
<reference evidence="2" key="1">
    <citation type="journal article" date="2021" name="Proc. Natl. Acad. Sci. U.S.A.">
        <title>A Catalog of Tens of Thousands of Viruses from Human Metagenomes Reveals Hidden Associations with Chronic Diseases.</title>
        <authorList>
            <person name="Tisza M.J."/>
            <person name="Buck C.B."/>
        </authorList>
    </citation>
    <scope>NUCLEOTIDE SEQUENCE</scope>
    <source>
        <strain evidence="2">CtcfK29</strain>
    </source>
</reference>
<evidence type="ECO:0000313" key="2">
    <source>
        <dbReference type="EMBL" id="DAD82351.1"/>
    </source>
</evidence>
<name>A0A8S5MJW5_9CAUD</name>
<sequence>MVTNIQYTNIRRVLDDITDHPLLRDVTLEQVIRHTIRFISLHGYPQLYQDKIDTVDIKDFRGLLPCDLISIIQVKDLKTDVCLRSMTDTFTPGLRPKPDMRNQPKDLLNNMKPPVDTYIPPMQEYREEPSFKTQGRIIFTSFPEGKVEIAYKSIPVDEDGFPLLIDNETYLNALEAYIKVKVFTVKFDTGKIQAGVLSNAQTEYAWASHLLQSEMTTPSMAEMESMTRYLNTLIKPVRQFNNGFKDLGNREYLRKH</sequence>
<proteinExistence type="predicted"/>
<dbReference type="EMBL" id="BK014916">
    <property type="protein sequence ID" value="DAD82351.1"/>
    <property type="molecule type" value="Genomic_DNA"/>
</dbReference>